<proteinExistence type="predicted"/>
<evidence type="ECO:0000313" key="2">
    <source>
        <dbReference type="Proteomes" id="UP000184532"/>
    </source>
</evidence>
<dbReference type="EMBL" id="FQWL01000003">
    <property type="protein sequence ID" value="SHG66034.1"/>
    <property type="molecule type" value="Genomic_DNA"/>
</dbReference>
<reference evidence="2" key="1">
    <citation type="submission" date="2016-11" db="EMBL/GenBank/DDBJ databases">
        <authorList>
            <person name="Varghese N."/>
            <person name="Submissions S."/>
        </authorList>
    </citation>
    <scope>NUCLEOTIDE SEQUENCE [LARGE SCALE GENOMIC DNA]</scope>
    <source>
        <strain evidence="2">DSM 22638</strain>
    </source>
</reference>
<dbReference type="Proteomes" id="UP000184532">
    <property type="component" value="Unassembled WGS sequence"/>
</dbReference>
<organism evidence="1 2">
    <name type="scientific">Flagellimonas flava</name>
    <dbReference type="NCBI Taxonomy" id="570519"/>
    <lineage>
        <taxon>Bacteria</taxon>
        <taxon>Pseudomonadati</taxon>
        <taxon>Bacteroidota</taxon>
        <taxon>Flavobacteriia</taxon>
        <taxon>Flavobacteriales</taxon>
        <taxon>Flavobacteriaceae</taxon>
        <taxon>Flagellimonas</taxon>
    </lineage>
</organism>
<gene>
    <name evidence="1" type="ORF">SAMN04488116_1979</name>
</gene>
<name>A0A1M5LLP4_9FLAO</name>
<dbReference type="AlphaFoldDB" id="A0A1M5LLP4"/>
<evidence type="ECO:0000313" key="1">
    <source>
        <dbReference type="EMBL" id="SHG66034.1"/>
    </source>
</evidence>
<protein>
    <submittedName>
        <fullName evidence="1">Uncharacterized protein</fullName>
    </submittedName>
</protein>
<keyword evidence="2" id="KW-1185">Reference proteome</keyword>
<accession>A0A1M5LLP4</accession>
<sequence length="139" mass="15937">MAPISILEEIQNFWESNSHSTLELTFETLEITLFNHGKYVNNVVREEAELILQKSSDPTLLKMDVVDNLVFPFMFTFNAQEALSGQTTQMQKLPRPLGQGGLHIISHSLVLEFTIDSPSEELGLKVQHQYRYNKHFSKT</sequence>
<dbReference type="RefSeq" id="WP_073179002.1">
    <property type="nucleotide sequence ID" value="NZ_FQWL01000003.1"/>
</dbReference>
<dbReference type="OrthoDB" id="1448631at2"/>